<feature type="region of interest" description="Disordered" evidence="28">
    <location>
        <begin position="1201"/>
        <end position="1236"/>
    </location>
</feature>
<evidence type="ECO:0000256" key="25">
    <source>
        <dbReference type="PROSITE-ProRule" id="PRU01206"/>
    </source>
</evidence>
<dbReference type="GO" id="GO:0005524">
    <property type="term" value="F:ATP binding"/>
    <property type="evidence" value="ECO:0007669"/>
    <property type="project" value="UniProtKB-UniRule"/>
</dbReference>
<evidence type="ECO:0000256" key="20">
    <source>
        <dbReference type="ARBA" id="ARBA00053856"/>
    </source>
</evidence>
<keyword evidence="18 25" id="KW-0175">Coiled coil</keyword>
<feature type="compositionally biased region" description="Polar residues" evidence="28">
    <location>
        <begin position="1201"/>
        <end position="1221"/>
    </location>
</feature>
<dbReference type="InterPro" id="IPR046349">
    <property type="entry name" value="C1-like_sf"/>
</dbReference>
<evidence type="ECO:0000256" key="4">
    <source>
        <dbReference type="ARBA" id="ARBA00009903"/>
    </source>
</evidence>
<dbReference type="InterPro" id="IPR017441">
    <property type="entry name" value="Protein_kinase_ATP_BS"/>
</dbReference>
<dbReference type="InterPro" id="IPR050839">
    <property type="entry name" value="Rho-assoc_Ser/Thr_Kinase"/>
</dbReference>
<comment type="similarity">
    <text evidence="4">Belongs to the protein kinase superfamily. AGC Ser/Thr protein kinase family.</text>
</comment>
<evidence type="ECO:0000256" key="15">
    <source>
        <dbReference type="ARBA" id="ARBA00022840"/>
    </source>
</evidence>
<accession>A0A0N5A963</accession>
<keyword evidence="7" id="KW-0723">Serine/threonine-protein kinase</keyword>
<evidence type="ECO:0000259" key="29">
    <source>
        <dbReference type="PROSITE" id="PS50011"/>
    </source>
</evidence>
<dbReference type="GO" id="GO:0032154">
    <property type="term" value="C:cleavage furrow"/>
    <property type="evidence" value="ECO:0007669"/>
    <property type="project" value="UniProtKB-SubCell"/>
</dbReference>
<sequence length="1236" mass="141933">MDEPAQLAEQILNPRSPLNIDALLDAVTAFVQDCSFALIRRSRNIDVFVNRFNEAIKLISNLRLKGTDFQCIQVIGRGSFGEVQLVRHKKSKKVYAMKVLNKNEMLMRTDAAFFWEERDIMAHANSDWIVHLYYAFQDNHFLYMVMEYMPGGDLVNLMQNYEVSEKWARFYTAELVMALDVLHKMGYIHRDVKPDNMLISRAGHVKLADFGTCLRTGPDGKVKCSTAVGTPDYLCPEVLDLHGKEATYGPEVDWWSVGIFLYELIFGETPFYADSLAATYNRIQHYSTELAFPDDVEVSDKAKDLMKRLLSNPKTRLGVNGVEEIKSHPFFVNDEWTFENIRKAVPPVVPDLKGDDDTSNFEDVDKKKSNPADNFQIPKSFAGNQLPFIGFTYLNELGPIAAIQKKASEAGEKQVEAVLEQYSRLSTIDPQIESEKRMLEKELAACQVNVKDLTRKLEMEKDEMLTKTKLITSLESQLSLKAKVEERAKELERQLTESTEKCRNHAENEERARKIQSELHVKLNSQMEITREMEERLRKNVEEEASMTETIEQLKSQANTERENCRRAQGVVNELEEKTESLRAELAATRERELALKCELSKITESLAADASKNDNNREAINNNIRLTDELQAALKKIDQISSELEKEIRKSNVAQTDAQNAHAQLTSFQNVINTLENDLKKIQDEKKRLEQQVHNLSSTNRIMLRQLEDIREQFETECSFLNIYKTEVNAMTEELMEKTSRLEQVEEHQRREEERTREMLTQLESERLAQKTMLEVEVRQLMQRHEKELMAKDEAFKLLYQQKEELKNSLNDSDQNLLSSKTEQTTKKLSNDKNAIRDLESQLEHERMMKITVMLNQAVNKLEELMAHRDIVNGGKKGKVSRGDMRRREKRIAELEKDLKSERQKYEEQISQMSKENEQLKVALVEEERANESLRTDLEAYKHLETFMNEQKKRERGEHEESAARLERGSVSSLTSQPIFHGSSTNISESDFNLESAVSIRVTVKRRPNWRECFAVFSSAGLCFYNTQADHTPFKSIHAEWLCHVRHASAADIRCAGETQLPRIFQIFYDEGKKYSSRASSNVDVSASSTMNGREEKVDKSLWNGHELLELTFHMPTNCDLCVQPLSNLLRPPPAFECKCKMCRMRFHRSHLGTGSVPQCKRNVNTENLLIMAPNAEICVVWVQHLKAFIKYNNSTLKSGHFPRSSSSMKAATKPPNVSRSGLAASEGSESPAPL</sequence>
<dbReference type="Gene3D" id="3.30.60.20">
    <property type="match status" value="1"/>
</dbReference>
<feature type="domain" description="RhoBD" evidence="31">
    <location>
        <begin position="794"/>
        <end position="872"/>
    </location>
</feature>
<dbReference type="SUPFAM" id="SSF56112">
    <property type="entry name" value="Protein kinase-like (PK-like)"/>
    <property type="match status" value="1"/>
</dbReference>
<keyword evidence="17" id="KW-0896">Oogenesis</keyword>
<keyword evidence="13" id="KW-0418">Kinase</keyword>
<evidence type="ECO:0000256" key="17">
    <source>
        <dbReference type="ARBA" id="ARBA00022943"/>
    </source>
</evidence>
<dbReference type="GO" id="GO:0031032">
    <property type="term" value="P:actomyosin structure organization"/>
    <property type="evidence" value="ECO:0007669"/>
    <property type="project" value="TreeGrafter"/>
</dbReference>
<dbReference type="InterPro" id="IPR000719">
    <property type="entry name" value="Prot_kinase_dom"/>
</dbReference>
<dbReference type="GO" id="GO:0005856">
    <property type="term" value="C:cytoskeleton"/>
    <property type="evidence" value="ECO:0007669"/>
    <property type="project" value="UniProtKB-SubCell"/>
</dbReference>
<dbReference type="Pfam" id="PF00069">
    <property type="entry name" value="Pkinase"/>
    <property type="match status" value="1"/>
</dbReference>
<dbReference type="FunFam" id="3.30.200.20:FF:000072">
    <property type="entry name" value="Rho-associated protein kinase 2"/>
    <property type="match status" value="1"/>
</dbReference>
<keyword evidence="32" id="KW-1185">Reference proteome</keyword>
<feature type="coiled-coil region" evidence="27">
    <location>
        <begin position="617"/>
        <end position="767"/>
    </location>
</feature>
<keyword evidence="12" id="KW-0863">Zinc-finger</keyword>
<dbReference type="PANTHER" id="PTHR22988:SF73">
    <property type="entry name" value="RHO-ASSOCIATED PROTEIN KINASE"/>
    <property type="match status" value="1"/>
</dbReference>
<feature type="region of interest" description="Disordered" evidence="28">
    <location>
        <begin position="951"/>
        <end position="971"/>
    </location>
</feature>
<keyword evidence="10" id="KW-0479">Metal-binding</keyword>
<evidence type="ECO:0000256" key="14">
    <source>
        <dbReference type="ARBA" id="ARBA00022833"/>
    </source>
</evidence>
<evidence type="ECO:0000256" key="16">
    <source>
        <dbReference type="ARBA" id="ARBA00022842"/>
    </source>
</evidence>
<evidence type="ECO:0000256" key="13">
    <source>
        <dbReference type="ARBA" id="ARBA00022777"/>
    </source>
</evidence>
<feature type="compositionally biased region" description="Basic and acidic residues" evidence="28">
    <location>
        <begin position="825"/>
        <end position="834"/>
    </location>
</feature>
<evidence type="ECO:0000256" key="19">
    <source>
        <dbReference type="ARBA" id="ARBA00023212"/>
    </source>
</evidence>
<keyword evidence="8" id="KW-0597">Phosphoprotein</keyword>
<proteinExistence type="inferred from homology"/>
<evidence type="ECO:0000256" key="9">
    <source>
        <dbReference type="ARBA" id="ARBA00022679"/>
    </source>
</evidence>
<evidence type="ECO:0000259" key="31">
    <source>
        <dbReference type="PROSITE" id="PS51859"/>
    </source>
</evidence>
<evidence type="ECO:0000256" key="6">
    <source>
        <dbReference type="ARBA" id="ARBA00022490"/>
    </source>
</evidence>
<dbReference type="CDD" id="cd20813">
    <property type="entry name" value="C1_ROCK"/>
    <property type="match status" value="1"/>
</dbReference>
<evidence type="ECO:0000256" key="10">
    <source>
        <dbReference type="ARBA" id="ARBA00022723"/>
    </source>
</evidence>
<dbReference type="SMART" id="SM00133">
    <property type="entry name" value="S_TK_X"/>
    <property type="match status" value="1"/>
</dbReference>
<keyword evidence="14" id="KW-0862">Zinc</keyword>
<evidence type="ECO:0000256" key="22">
    <source>
        <dbReference type="ARBA" id="ARBA00068946"/>
    </source>
</evidence>
<dbReference type="GO" id="GO:0005737">
    <property type="term" value="C:cytoplasm"/>
    <property type="evidence" value="ECO:0007669"/>
    <property type="project" value="TreeGrafter"/>
</dbReference>
<name>A0A0N5A963_9BILA</name>
<dbReference type="WBParaSite" id="SMUV_0000063101-mRNA-1">
    <property type="protein sequence ID" value="SMUV_0000063101-mRNA-1"/>
    <property type="gene ID" value="SMUV_0000063101"/>
</dbReference>
<dbReference type="GO" id="GO:1901888">
    <property type="term" value="P:regulation of cell junction assembly"/>
    <property type="evidence" value="ECO:0007669"/>
    <property type="project" value="TreeGrafter"/>
</dbReference>
<dbReference type="PANTHER" id="PTHR22988">
    <property type="entry name" value="MYOTONIC DYSTROPHY S/T KINASE-RELATED"/>
    <property type="match status" value="1"/>
</dbReference>
<dbReference type="GO" id="GO:0031267">
    <property type="term" value="F:small GTPase binding"/>
    <property type="evidence" value="ECO:0007669"/>
    <property type="project" value="InterPro"/>
</dbReference>
<dbReference type="Gene3D" id="1.20.5.340">
    <property type="match status" value="1"/>
</dbReference>
<evidence type="ECO:0000256" key="12">
    <source>
        <dbReference type="ARBA" id="ARBA00022771"/>
    </source>
</evidence>
<evidence type="ECO:0000256" key="5">
    <source>
        <dbReference type="ARBA" id="ARBA00012513"/>
    </source>
</evidence>
<feature type="binding site" evidence="26">
    <location>
        <position position="98"/>
    </location>
    <ligand>
        <name>ATP</name>
        <dbReference type="ChEBI" id="CHEBI:30616"/>
    </ligand>
</feature>
<dbReference type="PROSITE" id="PS00108">
    <property type="entry name" value="PROTEIN_KINASE_ST"/>
    <property type="match status" value="1"/>
</dbReference>
<dbReference type="FunFam" id="1.10.510.10:FF:000047">
    <property type="entry name" value="Rho-associated protein kinase 1"/>
    <property type="match status" value="1"/>
</dbReference>
<dbReference type="SMART" id="SM00220">
    <property type="entry name" value="S_TKc"/>
    <property type="match status" value="1"/>
</dbReference>
<evidence type="ECO:0000256" key="18">
    <source>
        <dbReference type="ARBA" id="ARBA00023054"/>
    </source>
</evidence>
<dbReference type="AlphaFoldDB" id="A0A0N5A963"/>
<comment type="subunit">
    <text evidence="21">Interacts with rho-1.</text>
</comment>
<dbReference type="PROSITE" id="PS51859">
    <property type="entry name" value="RHO_BD"/>
    <property type="match status" value="1"/>
</dbReference>
<dbReference type="SUPFAM" id="SSF57889">
    <property type="entry name" value="Cysteine-rich domain"/>
    <property type="match status" value="1"/>
</dbReference>
<evidence type="ECO:0000256" key="8">
    <source>
        <dbReference type="ARBA" id="ARBA00022553"/>
    </source>
</evidence>
<dbReference type="PROSITE" id="PS51285">
    <property type="entry name" value="AGC_KINASE_CTER"/>
    <property type="match status" value="1"/>
</dbReference>
<dbReference type="Gene3D" id="1.10.510.10">
    <property type="entry name" value="Transferase(Phosphotransferase) domain 1"/>
    <property type="match status" value="1"/>
</dbReference>
<dbReference type="STRING" id="451379.A0A0N5A963"/>
<dbReference type="Gene3D" id="3.30.200.20">
    <property type="entry name" value="Phosphorylase Kinase, domain 1"/>
    <property type="match status" value="1"/>
</dbReference>
<dbReference type="PROSITE" id="PS00107">
    <property type="entry name" value="PROTEIN_KINASE_ATP"/>
    <property type="match status" value="1"/>
</dbReference>
<reference evidence="33" key="1">
    <citation type="submission" date="2017-02" db="UniProtKB">
        <authorList>
            <consortium name="WormBaseParasite"/>
        </authorList>
    </citation>
    <scope>IDENTIFICATION</scope>
</reference>
<dbReference type="GO" id="GO:0072518">
    <property type="term" value="F:Rho-dependent protein serine/threonine kinase activity"/>
    <property type="evidence" value="ECO:0007669"/>
    <property type="project" value="TreeGrafter"/>
</dbReference>
<keyword evidence="17" id="KW-0221">Differentiation</keyword>
<feature type="coiled-coil region" evidence="27">
    <location>
        <begin position="436"/>
        <end position="592"/>
    </location>
</feature>
<evidence type="ECO:0000256" key="26">
    <source>
        <dbReference type="PROSITE-ProRule" id="PRU10141"/>
    </source>
</evidence>
<dbReference type="GO" id="GO:0008270">
    <property type="term" value="F:zinc ion binding"/>
    <property type="evidence" value="ECO:0007669"/>
    <property type="project" value="UniProtKB-KW"/>
</dbReference>
<evidence type="ECO:0000256" key="28">
    <source>
        <dbReference type="SAM" id="MobiDB-lite"/>
    </source>
</evidence>
<keyword evidence="15 26" id="KW-0067">ATP-binding</keyword>
<keyword evidence="19" id="KW-0206">Cytoskeleton</keyword>
<dbReference type="GO" id="GO:0000281">
    <property type="term" value="P:mitotic cytokinesis"/>
    <property type="evidence" value="ECO:0007669"/>
    <property type="project" value="TreeGrafter"/>
</dbReference>
<dbReference type="GO" id="GO:0048477">
    <property type="term" value="P:oogenesis"/>
    <property type="evidence" value="ECO:0007669"/>
    <property type="project" value="UniProtKB-KW"/>
</dbReference>
<comment type="function">
    <text evidence="20">Negatively regulates mel-11 to relieve the inhibition of mlc-4, allowing contraction of the circumferentially oriented microfilaments in epidermal cells and thereby regulating myosin II contractility during spermathecal contraction, cleavage furrow contraction in early embryos, and embryonic elongation and morphogenesis. Required for P-cell migration. May also play a role in oocyte cellularization.</text>
</comment>
<keyword evidence="9" id="KW-0808">Transferase</keyword>
<dbReference type="InterPro" id="IPR008271">
    <property type="entry name" value="Ser/Thr_kinase_AS"/>
</dbReference>
<dbReference type="PROSITE" id="PS50011">
    <property type="entry name" value="PROTEIN_KINASE_DOM"/>
    <property type="match status" value="1"/>
</dbReference>
<dbReference type="GO" id="GO:0030866">
    <property type="term" value="P:cortical actin cytoskeleton organization"/>
    <property type="evidence" value="ECO:0007669"/>
    <property type="project" value="TreeGrafter"/>
</dbReference>
<evidence type="ECO:0000256" key="27">
    <source>
        <dbReference type="SAM" id="Coils"/>
    </source>
</evidence>
<dbReference type="GO" id="GO:0048598">
    <property type="term" value="P:embryonic morphogenesis"/>
    <property type="evidence" value="ECO:0007669"/>
    <property type="project" value="TreeGrafter"/>
</dbReference>
<evidence type="ECO:0000256" key="24">
    <source>
        <dbReference type="ARBA" id="ARBA00082807"/>
    </source>
</evidence>
<evidence type="ECO:0000256" key="21">
    <source>
        <dbReference type="ARBA" id="ARBA00065158"/>
    </source>
</evidence>
<evidence type="ECO:0000256" key="3">
    <source>
        <dbReference type="ARBA" id="ARBA00004626"/>
    </source>
</evidence>
<dbReference type="InterPro" id="IPR015008">
    <property type="entry name" value="ROCK_Rho-bd_dom"/>
</dbReference>
<comment type="subcellular location">
    <subcellularLocation>
        <location evidence="3">Cleavage furrow</location>
    </subcellularLocation>
    <subcellularLocation>
        <location evidence="2">Cytoplasm</location>
        <location evidence="2">Cytoskeleton</location>
    </subcellularLocation>
</comment>
<keyword evidence="16" id="KW-0460">Magnesium</keyword>
<dbReference type="InterPro" id="IPR011009">
    <property type="entry name" value="Kinase-like_dom_sf"/>
</dbReference>
<evidence type="ECO:0000313" key="33">
    <source>
        <dbReference type="WBParaSite" id="SMUV_0000063101-mRNA-1"/>
    </source>
</evidence>
<protein>
    <recommendedName>
        <fullName evidence="22">Rho-associated protein kinase let-502</fullName>
        <ecNumber evidence="5">2.7.11.1</ecNumber>
    </recommendedName>
    <alternativeName>
        <fullName evidence="23">Lethal protein 502</fullName>
    </alternativeName>
    <alternativeName>
        <fullName evidence="24">Rho-binding kinase let-502</fullName>
    </alternativeName>
</protein>
<dbReference type="EC" id="2.7.11.1" evidence="5"/>
<feature type="domain" description="AGC-kinase C-terminal" evidence="30">
    <location>
        <begin position="332"/>
        <end position="403"/>
    </location>
</feature>
<evidence type="ECO:0000256" key="2">
    <source>
        <dbReference type="ARBA" id="ARBA00004245"/>
    </source>
</evidence>
<evidence type="ECO:0000313" key="32">
    <source>
        <dbReference type="Proteomes" id="UP000046393"/>
    </source>
</evidence>
<keyword evidence="11 26" id="KW-0547">Nucleotide-binding</keyword>
<dbReference type="Proteomes" id="UP000046393">
    <property type="component" value="Unplaced"/>
</dbReference>
<evidence type="ECO:0000259" key="30">
    <source>
        <dbReference type="PROSITE" id="PS51285"/>
    </source>
</evidence>
<feature type="compositionally biased region" description="Basic and acidic residues" evidence="28">
    <location>
        <begin position="951"/>
        <end position="969"/>
    </location>
</feature>
<comment type="cofactor">
    <cofactor evidence="1">
        <name>Mg(2+)</name>
        <dbReference type="ChEBI" id="CHEBI:18420"/>
    </cofactor>
</comment>
<organism evidence="32 33">
    <name type="scientific">Syphacia muris</name>
    <dbReference type="NCBI Taxonomy" id="451379"/>
    <lineage>
        <taxon>Eukaryota</taxon>
        <taxon>Metazoa</taxon>
        <taxon>Ecdysozoa</taxon>
        <taxon>Nematoda</taxon>
        <taxon>Chromadorea</taxon>
        <taxon>Rhabditida</taxon>
        <taxon>Spirurina</taxon>
        <taxon>Oxyuridomorpha</taxon>
        <taxon>Oxyuroidea</taxon>
        <taxon>Oxyuridae</taxon>
        <taxon>Syphacia</taxon>
    </lineage>
</organism>
<evidence type="ECO:0000256" key="11">
    <source>
        <dbReference type="ARBA" id="ARBA00022741"/>
    </source>
</evidence>
<dbReference type="GO" id="GO:0007266">
    <property type="term" value="P:Rho protein signal transduction"/>
    <property type="evidence" value="ECO:0007669"/>
    <property type="project" value="UniProtKB-UniRule"/>
</dbReference>
<feature type="compositionally biased region" description="Low complexity" evidence="28">
    <location>
        <begin position="810"/>
        <end position="822"/>
    </location>
</feature>
<keyword evidence="6" id="KW-0963">Cytoplasm</keyword>
<feature type="domain" description="Protein kinase" evidence="29">
    <location>
        <begin position="69"/>
        <end position="331"/>
    </location>
</feature>
<evidence type="ECO:0000256" key="1">
    <source>
        <dbReference type="ARBA" id="ARBA00001946"/>
    </source>
</evidence>
<dbReference type="InterPro" id="IPR000961">
    <property type="entry name" value="AGC-kinase_C"/>
</dbReference>
<feature type="region of interest" description="Disordered" evidence="28">
    <location>
        <begin position="810"/>
        <end position="834"/>
    </location>
</feature>
<evidence type="ECO:0000256" key="7">
    <source>
        <dbReference type="ARBA" id="ARBA00022527"/>
    </source>
</evidence>
<evidence type="ECO:0000256" key="23">
    <source>
        <dbReference type="ARBA" id="ARBA00079005"/>
    </source>
</evidence>